<comment type="pathway">
    <text evidence="20">Glycerolipid metabolism.</text>
</comment>
<feature type="transmembrane region" description="Helical" evidence="23">
    <location>
        <begin position="642"/>
        <end position="663"/>
    </location>
</feature>
<dbReference type="FunFam" id="2.30.29.30:FF:000060">
    <property type="entry name" value="Diacylglycerol kinase"/>
    <property type="match status" value="1"/>
</dbReference>
<evidence type="ECO:0000256" key="15">
    <source>
        <dbReference type="ARBA" id="ARBA00022840"/>
    </source>
</evidence>
<dbReference type="InterPro" id="IPR017438">
    <property type="entry name" value="ATP-NAD_kinase_N"/>
</dbReference>
<dbReference type="GO" id="GO:0007200">
    <property type="term" value="P:phospholipase C-activating G protein-coupled receptor signaling pathway"/>
    <property type="evidence" value="ECO:0007669"/>
    <property type="project" value="InterPro"/>
</dbReference>
<dbReference type="FunFam" id="1.10.150.50:FF:000021">
    <property type="entry name" value="Diacylglycerol kinase"/>
    <property type="match status" value="1"/>
</dbReference>
<evidence type="ECO:0000256" key="6">
    <source>
        <dbReference type="ARBA" id="ARBA00022490"/>
    </source>
</evidence>
<dbReference type="PANTHER" id="PTHR11255">
    <property type="entry name" value="DIACYLGLYCEROL KINASE"/>
    <property type="match status" value="1"/>
</dbReference>
<keyword evidence="16" id="KW-0443">Lipid metabolism</keyword>
<dbReference type="InterPro" id="IPR046349">
    <property type="entry name" value="C1-like_sf"/>
</dbReference>
<sequence length="1027" mass="114367">MSGAGIPLQPQPQAPAAATGPADESSDSEGEHEGPQKLIRKVSTSGQIRSKTSIKEGLLLKQTSSFQRWKKRYFKLRGRTLYYAKDSKSLIFDEVDLSDASVAESSTKNVNNSFTIITPFRRLILCAENRKEMEDWISSLKSVQSREHYETAQFNVEHFSGMHNWYACSHARPTFCNVCRESLSGVTSHGLSCEVCKFKAHKRCAVRATNNCKWTTLASIGKDIIEDEDGIAMPHQWLEGNLPVSAKCAVCDKTCGSVLRLQDWKCLWCKAMVHTACKDLYPRKCPLGQCKVSIIPPTALNSIDSDGFWKATCPPSCASPLLVFVNSKSGDNQGVKFLRRFKQSLNPAQVFDLMNGGPHLGLRLFQKFDNFRILVCGGDGSVGWVLSEIDKLSLHKQCQLGVLPLGTGNDLARVLGWGGSCDDDTQLPQILEKLERASTKMLDRWSIMSYELKLPTKPSILPVTAEESEECQISAYEDSVAAHLAKILNSDQHSVVISSAKILCETVKDFVAKIGKTYEKPMENAEEADAMAIKCSELNEKLDLLLQALHTEAQAAPILPGIAPPIVEEEPEEFSSEDSLSGSKEQLAECVSKSSQKLFKPRQQLMLRANSLKKAVRQIIEQAEKGAHDMWLILYVCLFIKYNFFLLFSFCFVLLAGLAASIAGSSIISKMLLANIDPFGATPEGYSEKCVMNNYFGIGLDAKISLEFNNKREEHPEKCRSRTKNMMWYGVLGTKELLQRTYKNLEQKVQLECDGQYIPLPSLQGIAVLNIPSYAGGTNFWGGTKEDDIFGAPSFDDKILEVVAVFGSMQMAVSRVIKLQHHRIAQCRSVKITILGDEGVPVQVDGEAWIQPPGVIKIIHKNRAQMLTRDRAFENTLKSWEDKQKYDSCKPVIRSPLYPQQAVELATEEEVAQIQLCSQAHGNSTLFSTLFGLTFACDAFEHVEIKGVLLLTLVVQKWGTDEVAAWLDLLSLGEYKEIFISHDIRGSELLHLERRDLKDLGITKVGHMKRILQGIKELSKNTPLSEV</sequence>
<dbReference type="Pfam" id="PF00609">
    <property type="entry name" value="DAGK_acc"/>
    <property type="match status" value="1"/>
</dbReference>
<dbReference type="PROSITE" id="PS50105">
    <property type="entry name" value="SAM_DOMAIN"/>
    <property type="match status" value="1"/>
</dbReference>
<dbReference type="Gene3D" id="1.10.150.50">
    <property type="entry name" value="Transcription Factor, Ets-1"/>
    <property type="match status" value="1"/>
</dbReference>
<feature type="domain" description="PH" evidence="24">
    <location>
        <begin position="52"/>
        <end position="145"/>
    </location>
</feature>
<dbReference type="InterPro" id="IPR001660">
    <property type="entry name" value="SAM"/>
</dbReference>
<evidence type="ECO:0000256" key="19">
    <source>
        <dbReference type="ARBA" id="ARBA00023411"/>
    </source>
</evidence>
<organism evidence="28 29">
    <name type="scientific">Junco hyemalis</name>
    <name type="common">Dark-eyed junco</name>
    <dbReference type="NCBI Taxonomy" id="40217"/>
    <lineage>
        <taxon>Eukaryota</taxon>
        <taxon>Metazoa</taxon>
        <taxon>Chordata</taxon>
        <taxon>Craniata</taxon>
        <taxon>Vertebrata</taxon>
        <taxon>Euteleostomi</taxon>
        <taxon>Archelosauria</taxon>
        <taxon>Archosauria</taxon>
        <taxon>Dinosauria</taxon>
        <taxon>Saurischia</taxon>
        <taxon>Theropoda</taxon>
        <taxon>Coelurosauria</taxon>
        <taxon>Aves</taxon>
        <taxon>Neognathae</taxon>
        <taxon>Neoaves</taxon>
        <taxon>Telluraves</taxon>
        <taxon>Australaves</taxon>
        <taxon>Passeriformes</taxon>
        <taxon>Passerellidae</taxon>
        <taxon>Junco</taxon>
    </lineage>
</organism>
<dbReference type="PROSITE" id="PS50081">
    <property type="entry name" value="ZF_DAG_PE_2"/>
    <property type="match status" value="2"/>
</dbReference>
<evidence type="ECO:0000256" key="21">
    <source>
        <dbReference type="RuleBase" id="RU361128"/>
    </source>
</evidence>
<dbReference type="Ensembl" id="ENSJHYT00000006707.1">
    <property type="protein sequence ID" value="ENSJHYP00000005461.1"/>
    <property type="gene ID" value="ENSJHYG00000001390.1"/>
</dbReference>
<dbReference type="Pfam" id="PF07647">
    <property type="entry name" value="SAM_2"/>
    <property type="match status" value="1"/>
</dbReference>
<dbReference type="AlphaFoldDB" id="A0A8C5IL70"/>
<dbReference type="SUPFAM" id="SSF47769">
    <property type="entry name" value="SAM/Pointed domain"/>
    <property type="match status" value="1"/>
</dbReference>
<dbReference type="InterPro" id="IPR013761">
    <property type="entry name" value="SAM/pointed_sf"/>
</dbReference>
<comment type="catalytic activity">
    <reaction evidence="19">
        <text>a 1,2-diacyl-sn-glycerol + ATP = a 1,2-diacyl-sn-glycero-3-phosphate + ADP + H(+)</text>
        <dbReference type="Rhea" id="RHEA:10272"/>
        <dbReference type="ChEBI" id="CHEBI:15378"/>
        <dbReference type="ChEBI" id="CHEBI:17815"/>
        <dbReference type="ChEBI" id="CHEBI:30616"/>
        <dbReference type="ChEBI" id="CHEBI:58608"/>
        <dbReference type="ChEBI" id="CHEBI:456216"/>
        <dbReference type="EC" id="2.7.1.107"/>
    </reaction>
    <physiologicalReaction direction="left-to-right" evidence="19">
        <dbReference type="Rhea" id="RHEA:10273"/>
    </physiologicalReaction>
</comment>
<dbReference type="SMART" id="SM00233">
    <property type="entry name" value="PH"/>
    <property type="match status" value="1"/>
</dbReference>
<dbReference type="GO" id="GO:0046486">
    <property type="term" value="P:glycerolipid metabolic process"/>
    <property type="evidence" value="ECO:0007669"/>
    <property type="project" value="UniProtKB-UniPathway"/>
</dbReference>
<dbReference type="UniPathway" id="UPA00230"/>
<feature type="region of interest" description="Disordered" evidence="22">
    <location>
        <begin position="1"/>
        <end position="46"/>
    </location>
</feature>
<dbReference type="Pfam" id="PF00169">
    <property type="entry name" value="PH"/>
    <property type="match status" value="1"/>
</dbReference>
<comment type="catalytic activity">
    <reaction evidence="18">
        <text>1,2-di-(9Z-octadecenoyl)-sn-glycerol + ATP = 1,2-di-(9Z-octadecenoyl)-sn-glycero-3-phosphate + ADP + H(+)</text>
        <dbReference type="Rhea" id="RHEA:40327"/>
        <dbReference type="ChEBI" id="CHEBI:15378"/>
        <dbReference type="ChEBI" id="CHEBI:30616"/>
        <dbReference type="ChEBI" id="CHEBI:52333"/>
        <dbReference type="ChEBI" id="CHEBI:74546"/>
        <dbReference type="ChEBI" id="CHEBI:456216"/>
    </reaction>
    <physiologicalReaction direction="left-to-right" evidence="18">
        <dbReference type="Rhea" id="RHEA:40328"/>
    </physiologicalReaction>
</comment>
<dbReference type="PROSITE" id="PS00479">
    <property type="entry name" value="ZF_DAG_PE_1"/>
    <property type="match status" value="1"/>
</dbReference>
<dbReference type="Pfam" id="PF00781">
    <property type="entry name" value="DAGK_cat"/>
    <property type="match status" value="1"/>
</dbReference>
<feature type="domain" description="Phorbol-ester/DAG-type" evidence="25">
    <location>
        <begin position="162"/>
        <end position="212"/>
    </location>
</feature>
<dbReference type="InterPro" id="IPR011993">
    <property type="entry name" value="PH-like_dom_sf"/>
</dbReference>
<dbReference type="SUPFAM" id="SSF111331">
    <property type="entry name" value="NAD kinase/diacylglycerol kinase-like"/>
    <property type="match status" value="1"/>
</dbReference>
<evidence type="ECO:0000313" key="28">
    <source>
        <dbReference type="Ensembl" id="ENSJHYP00000005461.1"/>
    </source>
</evidence>
<feature type="domain" description="Phorbol-ester/DAG-type" evidence="25">
    <location>
        <begin position="234"/>
        <end position="285"/>
    </location>
</feature>
<dbReference type="SMART" id="SM00045">
    <property type="entry name" value="DAGKa"/>
    <property type="match status" value="1"/>
</dbReference>
<evidence type="ECO:0000259" key="25">
    <source>
        <dbReference type="PROSITE" id="PS50081"/>
    </source>
</evidence>
<evidence type="ECO:0000313" key="29">
    <source>
        <dbReference type="Proteomes" id="UP000694408"/>
    </source>
</evidence>
<dbReference type="FunFam" id="3.30.60.20:FF:000029">
    <property type="entry name" value="Diacylglycerol kinase"/>
    <property type="match status" value="1"/>
</dbReference>
<reference evidence="28" key="1">
    <citation type="submission" date="2025-08" db="UniProtKB">
        <authorList>
            <consortium name="Ensembl"/>
        </authorList>
    </citation>
    <scope>IDENTIFICATION</scope>
</reference>
<dbReference type="SMART" id="SM00109">
    <property type="entry name" value="C1"/>
    <property type="match status" value="2"/>
</dbReference>
<comment type="similarity">
    <text evidence="4 21">Belongs to the eukaryotic diacylglycerol kinase family.</text>
</comment>
<dbReference type="GO" id="GO:0004143">
    <property type="term" value="F:ATP-dependent diacylglycerol kinase activity"/>
    <property type="evidence" value="ECO:0007669"/>
    <property type="project" value="UniProtKB-EC"/>
</dbReference>
<dbReference type="InterPro" id="IPR016064">
    <property type="entry name" value="NAD/diacylglycerol_kinase_sf"/>
</dbReference>
<dbReference type="Gene3D" id="3.30.60.20">
    <property type="match status" value="2"/>
</dbReference>
<comment type="subcellular location">
    <subcellularLocation>
        <location evidence="1">Cell membrane</location>
    </subcellularLocation>
    <subcellularLocation>
        <location evidence="2">Cytoplasm</location>
    </subcellularLocation>
</comment>
<reference evidence="28" key="2">
    <citation type="submission" date="2025-09" db="UniProtKB">
        <authorList>
            <consortium name="Ensembl"/>
        </authorList>
    </citation>
    <scope>IDENTIFICATION</scope>
</reference>
<evidence type="ECO:0000256" key="5">
    <source>
        <dbReference type="ARBA" id="ARBA00022475"/>
    </source>
</evidence>
<evidence type="ECO:0000256" key="10">
    <source>
        <dbReference type="ARBA" id="ARBA00022737"/>
    </source>
</evidence>
<evidence type="ECO:0000256" key="11">
    <source>
        <dbReference type="ARBA" id="ARBA00022741"/>
    </source>
</evidence>
<evidence type="ECO:0000256" key="4">
    <source>
        <dbReference type="ARBA" id="ARBA00009280"/>
    </source>
</evidence>
<evidence type="ECO:0000256" key="14">
    <source>
        <dbReference type="ARBA" id="ARBA00022833"/>
    </source>
</evidence>
<evidence type="ECO:0000259" key="24">
    <source>
        <dbReference type="PROSITE" id="PS50003"/>
    </source>
</evidence>
<evidence type="ECO:0000256" key="16">
    <source>
        <dbReference type="ARBA" id="ARBA00023098"/>
    </source>
</evidence>
<keyword evidence="29" id="KW-1185">Reference proteome</keyword>
<evidence type="ECO:0000259" key="26">
    <source>
        <dbReference type="PROSITE" id="PS50105"/>
    </source>
</evidence>
<dbReference type="SMART" id="SM00046">
    <property type="entry name" value="DAGKc"/>
    <property type="match status" value="1"/>
</dbReference>
<dbReference type="FunFam" id="3.30.60.20:FF:000002">
    <property type="entry name" value="Diacylglycerol kinase"/>
    <property type="match status" value="1"/>
</dbReference>
<dbReference type="PANTHER" id="PTHR11255:SF37">
    <property type="entry name" value="DIACYLGLYCEROL KINASE ETA"/>
    <property type="match status" value="1"/>
</dbReference>
<dbReference type="InterPro" id="IPR037607">
    <property type="entry name" value="DGK"/>
</dbReference>
<keyword evidence="17 23" id="KW-0472">Membrane</keyword>
<protein>
    <recommendedName>
        <fullName evidence="21">Diacylglycerol kinase</fullName>
        <shortName evidence="21">DAG kinase</shortName>
        <ecNumber evidence="21">2.7.1.107</ecNumber>
    </recommendedName>
</protein>
<evidence type="ECO:0000256" key="8">
    <source>
        <dbReference type="ARBA" id="ARBA00022679"/>
    </source>
</evidence>
<keyword evidence="14" id="KW-0862">Zinc</keyword>
<dbReference type="Proteomes" id="UP000694408">
    <property type="component" value="Unplaced"/>
</dbReference>
<dbReference type="InterPro" id="IPR002219">
    <property type="entry name" value="PKC_DAG/PE"/>
</dbReference>
<evidence type="ECO:0000256" key="1">
    <source>
        <dbReference type="ARBA" id="ARBA00004236"/>
    </source>
</evidence>
<evidence type="ECO:0000256" key="18">
    <source>
        <dbReference type="ARBA" id="ARBA00023371"/>
    </source>
</evidence>
<evidence type="ECO:0000256" key="20">
    <source>
        <dbReference type="ARBA" id="ARBA00060536"/>
    </source>
</evidence>
<keyword evidence="6" id="KW-0963">Cytoplasm</keyword>
<dbReference type="CDD" id="cd20848">
    <property type="entry name" value="C1_DGKeta_rpt1"/>
    <property type="match status" value="1"/>
</dbReference>
<keyword evidence="12" id="KW-0863">Zinc-finger</keyword>
<keyword evidence="8 21" id="KW-0808">Transferase</keyword>
<evidence type="ECO:0000256" key="22">
    <source>
        <dbReference type="SAM" id="MobiDB-lite"/>
    </source>
</evidence>
<dbReference type="PROSITE" id="PS50146">
    <property type="entry name" value="DAGK"/>
    <property type="match status" value="1"/>
</dbReference>
<dbReference type="InterPro" id="IPR001849">
    <property type="entry name" value="PH_domain"/>
</dbReference>
<dbReference type="SUPFAM" id="SSF57889">
    <property type="entry name" value="Cysteine-rich domain"/>
    <property type="match status" value="2"/>
</dbReference>
<keyword evidence="7" id="KW-0597">Phosphoprotein</keyword>
<feature type="compositionally biased region" description="Low complexity" evidence="22">
    <location>
        <begin position="14"/>
        <end position="23"/>
    </location>
</feature>
<dbReference type="CDD" id="cd20894">
    <property type="entry name" value="C1_DGKeta_rpt2"/>
    <property type="match status" value="1"/>
</dbReference>
<evidence type="ECO:0000256" key="23">
    <source>
        <dbReference type="SAM" id="Phobius"/>
    </source>
</evidence>
<dbReference type="PROSITE" id="PS50003">
    <property type="entry name" value="PH_DOMAIN"/>
    <property type="match status" value="1"/>
</dbReference>
<dbReference type="Gene3D" id="2.60.200.40">
    <property type="match status" value="1"/>
</dbReference>
<evidence type="ECO:0000256" key="2">
    <source>
        <dbReference type="ARBA" id="ARBA00004496"/>
    </source>
</evidence>
<dbReference type="Gene3D" id="2.30.29.30">
    <property type="entry name" value="Pleckstrin-homology domain (PH domain)/Phosphotyrosine-binding domain (PTB)"/>
    <property type="match status" value="1"/>
</dbReference>
<evidence type="ECO:0000256" key="12">
    <source>
        <dbReference type="ARBA" id="ARBA00022771"/>
    </source>
</evidence>
<dbReference type="GO" id="GO:0005737">
    <property type="term" value="C:cytoplasm"/>
    <property type="evidence" value="ECO:0007669"/>
    <property type="project" value="UniProtKB-SubCell"/>
</dbReference>
<dbReference type="SUPFAM" id="SSF50729">
    <property type="entry name" value="PH domain-like"/>
    <property type="match status" value="1"/>
</dbReference>
<accession>A0A8C5IL70</accession>
<dbReference type="SMART" id="SM00454">
    <property type="entry name" value="SAM"/>
    <property type="match status" value="1"/>
</dbReference>
<keyword evidence="5" id="KW-1003">Cell membrane</keyword>
<evidence type="ECO:0000259" key="27">
    <source>
        <dbReference type="PROSITE" id="PS50146"/>
    </source>
</evidence>
<dbReference type="InterPro" id="IPR000756">
    <property type="entry name" value="Diacylglycerol_kin_accessory"/>
</dbReference>
<keyword evidence="11 21" id="KW-0547">Nucleotide-binding</keyword>
<dbReference type="EC" id="2.7.1.107" evidence="21"/>
<comment type="pathway">
    <text evidence="3">Lipid metabolism; glycerolipid metabolism.</text>
</comment>
<dbReference type="Gene3D" id="3.40.50.10330">
    <property type="entry name" value="Probable inorganic polyphosphate/atp-NAD kinase, domain 1"/>
    <property type="match status" value="1"/>
</dbReference>
<dbReference type="GO" id="GO:0005886">
    <property type="term" value="C:plasma membrane"/>
    <property type="evidence" value="ECO:0007669"/>
    <property type="project" value="UniProtKB-SubCell"/>
</dbReference>
<keyword evidence="9" id="KW-0479">Metal-binding</keyword>
<dbReference type="InterPro" id="IPR047480">
    <property type="entry name" value="C1_DGKeta_rpt2"/>
</dbReference>
<keyword evidence="10" id="KW-0677">Repeat</keyword>
<keyword evidence="13 21" id="KW-0418">Kinase</keyword>
<evidence type="ECO:0000256" key="3">
    <source>
        <dbReference type="ARBA" id="ARBA00005175"/>
    </source>
</evidence>
<keyword evidence="15 21" id="KW-0067">ATP-binding</keyword>
<keyword evidence="23" id="KW-1133">Transmembrane helix</keyword>
<feature type="domain" description="DAGKc" evidence="27">
    <location>
        <begin position="316"/>
        <end position="451"/>
    </location>
</feature>
<dbReference type="Pfam" id="PF00130">
    <property type="entry name" value="C1_1"/>
    <property type="match status" value="2"/>
</dbReference>
<proteinExistence type="inferred from homology"/>
<evidence type="ECO:0000256" key="13">
    <source>
        <dbReference type="ARBA" id="ARBA00022777"/>
    </source>
</evidence>
<evidence type="ECO:0000256" key="9">
    <source>
        <dbReference type="ARBA" id="ARBA00022723"/>
    </source>
</evidence>
<dbReference type="FunFam" id="2.60.200.40:FF:000001">
    <property type="entry name" value="Diacylglycerol kinase"/>
    <property type="match status" value="1"/>
</dbReference>
<dbReference type="InterPro" id="IPR001206">
    <property type="entry name" value="Diacylglycerol_kinase_cat_dom"/>
</dbReference>
<dbReference type="FunFam" id="3.40.50.10330:FF:000001">
    <property type="entry name" value="Diacylglycerol kinase"/>
    <property type="match status" value="1"/>
</dbReference>
<name>A0A8C5IL70_JUNHY</name>
<evidence type="ECO:0000256" key="7">
    <source>
        <dbReference type="ARBA" id="ARBA00022553"/>
    </source>
</evidence>
<dbReference type="GO" id="GO:0008270">
    <property type="term" value="F:zinc ion binding"/>
    <property type="evidence" value="ECO:0007669"/>
    <property type="project" value="UniProtKB-KW"/>
</dbReference>
<feature type="domain" description="SAM" evidence="26">
    <location>
        <begin position="958"/>
        <end position="1021"/>
    </location>
</feature>
<evidence type="ECO:0000256" key="17">
    <source>
        <dbReference type="ARBA" id="ARBA00023136"/>
    </source>
</evidence>
<dbReference type="CDD" id="cd13274">
    <property type="entry name" value="PH_DGK_type2"/>
    <property type="match status" value="1"/>
</dbReference>
<dbReference type="GO" id="GO:0005524">
    <property type="term" value="F:ATP binding"/>
    <property type="evidence" value="ECO:0007669"/>
    <property type="project" value="UniProtKB-KW"/>
</dbReference>
<keyword evidence="23" id="KW-0812">Transmembrane</keyword>